<evidence type="ECO:0000313" key="2">
    <source>
        <dbReference type="Proteomes" id="UP001487740"/>
    </source>
</evidence>
<reference evidence="1 2" key="1">
    <citation type="submission" date="2023-03" db="EMBL/GenBank/DDBJ databases">
        <title>High-quality genome of Scylla paramamosain provides insights in environmental adaptation.</title>
        <authorList>
            <person name="Zhang L."/>
        </authorList>
    </citation>
    <scope>NUCLEOTIDE SEQUENCE [LARGE SCALE GENOMIC DNA]</scope>
    <source>
        <strain evidence="1">LZ_2023a</strain>
        <tissue evidence="1">Muscle</tissue>
    </source>
</reference>
<sequence>MIDDTISRAGGTGAVSSHSAINQLVDCEADAAAQDDPPLTGTFSQCAGQCAADPVELNDEPRQKVLSTEDQSWLETIERCPWLKEQAELVLPEHNDCHDNVCSRDLDEKLLPKPMELSHDELEEIFGLTPLQCEELKTPI</sequence>
<dbReference type="EMBL" id="JARAKH010000047">
    <property type="protein sequence ID" value="KAK8377679.1"/>
    <property type="molecule type" value="Genomic_DNA"/>
</dbReference>
<keyword evidence="2" id="KW-1185">Reference proteome</keyword>
<organism evidence="1 2">
    <name type="scientific">Scylla paramamosain</name>
    <name type="common">Mud crab</name>
    <dbReference type="NCBI Taxonomy" id="85552"/>
    <lineage>
        <taxon>Eukaryota</taxon>
        <taxon>Metazoa</taxon>
        <taxon>Ecdysozoa</taxon>
        <taxon>Arthropoda</taxon>
        <taxon>Crustacea</taxon>
        <taxon>Multicrustacea</taxon>
        <taxon>Malacostraca</taxon>
        <taxon>Eumalacostraca</taxon>
        <taxon>Eucarida</taxon>
        <taxon>Decapoda</taxon>
        <taxon>Pleocyemata</taxon>
        <taxon>Brachyura</taxon>
        <taxon>Eubrachyura</taxon>
        <taxon>Portunoidea</taxon>
        <taxon>Portunidae</taxon>
        <taxon>Portuninae</taxon>
        <taxon>Scylla</taxon>
    </lineage>
</organism>
<protein>
    <submittedName>
        <fullName evidence="1">Uncharacterized protein</fullName>
    </submittedName>
</protein>
<comment type="caution">
    <text evidence="1">The sequence shown here is derived from an EMBL/GenBank/DDBJ whole genome shotgun (WGS) entry which is preliminary data.</text>
</comment>
<dbReference type="AlphaFoldDB" id="A0AAW0SS02"/>
<gene>
    <name evidence="1" type="ORF">O3P69_013964</name>
</gene>
<proteinExistence type="predicted"/>
<accession>A0AAW0SS02</accession>
<dbReference type="Proteomes" id="UP001487740">
    <property type="component" value="Unassembled WGS sequence"/>
</dbReference>
<name>A0AAW0SS02_SCYPA</name>
<evidence type="ECO:0000313" key="1">
    <source>
        <dbReference type="EMBL" id="KAK8377679.1"/>
    </source>
</evidence>